<dbReference type="EMBL" id="CAVLEF010000003">
    <property type="protein sequence ID" value="CAK1542549.1"/>
    <property type="molecule type" value="Genomic_DNA"/>
</dbReference>
<accession>A0AAV1IZI0</accession>
<evidence type="ECO:0000313" key="3">
    <source>
        <dbReference type="Proteomes" id="UP001497472"/>
    </source>
</evidence>
<protein>
    <recommendedName>
        <fullName evidence="1">MADF domain-containing protein</fullName>
    </recommendedName>
</protein>
<sequence>MESQIESSWSEENSLQLIAEYRAREILWNPKNENFYKKHFKQDAWNEIAQLMSMTNEKCNSKIVSLLSSYRREKLRERKSVTRGKDPADRYKSRWFAYNALKFLDDRNKPRKRRIMEILQNPSPEKTNNTEPSAMQLTPQLQTRRNITIMSTNSIGTIHTANKTGNTENSQALTKSFSTFIGAKMSTYSDQTRTSVEHAIFEILMKADRGYFELPWRQRCDQQEDI</sequence>
<dbReference type="Pfam" id="PF10545">
    <property type="entry name" value="MADF_DNA_bdg"/>
    <property type="match status" value="1"/>
</dbReference>
<feature type="domain" description="MADF" evidence="1">
    <location>
        <begin position="16"/>
        <end position="109"/>
    </location>
</feature>
<evidence type="ECO:0000313" key="2">
    <source>
        <dbReference type="EMBL" id="CAK1542549.1"/>
    </source>
</evidence>
<dbReference type="AlphaFoldDB" id="A0AAV1IZI0"/>
<dbReference type="SMART" id="SM00595">
    <property type="entry name" value="MADF"/>
    <property type="match status" value="1"/>
</dbReference>
<organism evidence="2 3">
    <name type="scientific">Leptosia nina</name>
    <dbReference type="NCBI Taxonomy" id="320188"/>
    <lineage>
        <taxon>Eukaryota</taxon>
        <taxon>Metazoa</taxon>
        <taxon>Ecdysozoa</taxon>
        <taxon>Arthropoda</taxon>
        <taxon>Hexapoda</taxon>
        <taxon>Insecta</taxon>
        <taxon>Pterygota</taxon>
        <taxon>Neoptera</taxon>
        <taxon>Endopterygota</taxon>
        <taxon>Lepidoptera</taxon>
        <taxon>Glossata</taxon>
        <taxon>Ditrysia</taxon>
        <taxon>Papilionoidea</taxon>
        <taxon>Pieridae</taxon>
        <taxon>Pierinae</taxon>
        <taxon>Leptosia</taxon>
    </lineage>
</organism>
<evidence type="ECO:0000259" key="1">
    <source>
        <dbReference type="PROSITE" id="PS51029"/>
    </source>
</evidence>
<reference evidence="2 3" key="1">
    <citation type="submission" date="2023-11" db="EMBL/GenBank/DDBJ databases">
        <authorList>
            <person name="Okamura Y."/>
        </authorList>
    </citation>
    <scope>NUCLEOTIDE SEQUENCE [LARGE SCALE GENOMIC DNA]</scope>
</reference>
<dbReference type="Proteomes" id="UP001497472">
    <property type="component" value="Unassembled WGS sequence"/>
</dbReference>
<dbReference type="PANTHER" id="PTHR21505:SF12">
    <property type="entry name" value="MADF DOMAIN-CONTAINING PROTEIN-RELATED"/>
    <property type="match status" value="1"/>
</dbReference>
<proteinExistence type="predicted"/>
<comment type="caution">
    <text evidence="2">The sequence shown here is derived from an EMBL/GenBank/DDBJ whole genome shotgun (WGS) entry which is preliminary data.</text>
</comment>
<name>A0AAV1IZI0_9NEOP</name>
<dbReference type="PROSITE" id="PS51029">
    <property type="entry name" value="MADF"/>
    <property type="match status" value="1"/>
</dbReference>
<dbReference type="InterPro" id="IPR006578">
    <property type="entry name" value="MADF-dom"/>
</dbReference>
<dbReference type="PANTHER" id="PTHR21505">
    <property type="entry name" value="MADF DOMAIN-CONTAINING PROTEIN-RELATED"/>
    <property type="match status" value="1"/>
</dbReference>
<keyword evidence="3" id="KW-1185">Reference proteome</keyword>
<gene>
    <name evidence="2" type="ORF">LNINA_LOCUS2436</name>
</gene>